<dbReference type="AlphaFoldDB" id="A0A0A9DIQ9"/>
<evidence type="ECO:0000313" key="1">
    <source>
        <dbReference type="EMBL" id="JAD88489.1"/>
    </source>
</evidence>
<sequence>MAILDSSMYLIGLEFLMLRGRKSTLCSIIRPCEYSSHLFLVCQIIFLFYS</sequence>
<reference evidence="1" key="2">
    <citation type="journal article" date="2015" name="Data Brief">
        <title>Shoot transcriptome of the giant reed, Arundo donax.</title>
        <authorList>
            <person name="Barrero R.A."/>
            <person name="Guerrero F.D."/>
            <person name="Moolhuijzen P."/>
            <person name="Goolsby J.A."/>
            <person name="Tidwell J."/>
            <person name="Bellgard S.E."/>
            <person name="Bellgard M.I."/>
        </authorList>
    </citation>
    <scope>NUCLEOTIDE SEQUENCE</scope>
    <source>
        <tissue evidence="1">Shoot tissue taken approximately 20 cm above the soil surface</tissue>
    </source>
</reference>
<name>A0A0A9DIQ9_ARUDO</name>
<dbReference type="EMBL" id="GBRH01209406">
    <property type="protein sequence ID" value="JAD88489.1"/>
    <property type="molecule type" value="Transcribed_RNA"/>
</dbReference>
<proteinExistence type="predicted"/>
<protein>
    <submittedName>
        <fullName evidence="1">Uncharacterized protein</fullName>
    </submittedName>
</protein>
<reference evidence="1" key="1">
    <citation type="submission" date="2014-09" db="EMBL/GenBank/DDBJ databases">
        <authorList>
            <person name="Magalhaes I.L.F."/>
            <person name="Oliveira U."/>
            <person name="Santos F.R."/>
            <person name="Vidigal T.H.D.A."/>
            <person name="Brescovit A.D."/>
            <person name="Santos A.J."/>
        </authorList>
    </citation>
    <scope>NUCLEOTIDE SEQUENCE</scope>
    <source>
        <tissue evidence="1">Shoot tissue taken approximately 20 cm above the soil surface</tissue>
    </source>
</reference>
<accession>A0A0A9DIQ9</accession>
<organism evidence="1">
    <name type="scientific">Arundo donax</name>
    <name type="common">Giant reed</name>
    <name type="synonym">Donax arundinaceus</name>
    <dbReference type="NCBI Taxonomy" id="35708"/>
    <lineage>
        <taxon>Eukaryota</taxon>
        <taxon>Viridiplantae</taxon>
        <taxon>Streptophyta</taxon>
        <taxon>Embryophyta</taxon>
        <taxon>Tracheophyta</taxon>
        <taxon>Spermatophyta</taxon>
        <taxon>Magnoliopsida</taxon>
        <taxon>Liliopsida</taxon>
        <taxon>Poales</taxon>
        <taxon>Poaceae</taxon>
        <taxon>PACMAD clade</taxon>
        <taxon>Arundinoideae</taxon>
        <taxon>Arundineae</taxon>
        <taxon>Arundo</taxon>
    </lineage>
</organism>